<keyword evidence="2" id="KW-1185">Reference proteome</keyword>
<evidence type="ECO:0000313" key="1">
    <source>
        <dbReference type="EMBL" id="KAK4224369.1"/>
    </source>
</evidence>
<organism evidence="1 2">
    <name type="scientific">Podospora fimiseda</name>
    <dbReference type="NCBI Taxonomy" id="252190"/>
    <lineage>
        <taxon>Eukaryota</taxon>
        <taxon>Fungi</taxon>
        <taxon>Dikarya</taxon>
        <taxon>Ascomycota</taxon>
        <taxon>Pezizomycotina</taxon>
        <taxon>Sordariomycetes</taxon>
        <taxon>Sordariomycetidae</taxon>
        <taxon>Sordariales</taxon>
        <taxon>Podosporaceae</taxon>
        <taxon>Podospora</taxon>
    </lineage>
</organism>
<reference evidence="1" key="2">
    <citation type="submission" date="2023-05" db="EMBL/GenBank/DDBJ databases">
        <authorList>
            <consortium name="Lawrence Berkeley National Laboratory"/>
            <person name="Steindorff A."/>
            <person name="Hensen N."/>
            <person name="Bonometti L."/>
            <person name="Westerberg I."/>
            <person name="Brannstrom I.O."/>
            <person name="Guillou S."/>
            <person name="Cros-Aarteil S."/>
            <person name="Calhoun S."/>
            <person name="Haridas S."/>
            <person name="Kuo A."/>
            <person name="Mondo S."/>
            <person name="Pangilinan J."/>
            <person name="Riley R."/>
            <person name="Labutti K."/>
            <person name="Andreopoulos B."/>
            <person name="Lipzen A."/>
            <person name="Chen C."/>
            <person name="Yanf M."/>
            <person name="Daum C."/>
            <person name="Ng V."/>
            <person name="Clum A."/>
            <person name="Ohm R."/>
            <person name="Martin F."/>
            <person name="Silar P."/>
            <person name="Natvig D."/>
            <person name="Lalanne C."/>
            <person name="Gautier V."/>
            <person name="Ament-Velasquez S.L."/>
            <person name="Kruys A."/>
            <person name="Hutchinson M.I."/>
            <person name="Powell A.J."/>
            <person name="Barry K."/>
            <person name="Miller A.N."/>
            <person name="Grigoriev I.V."/>
            <person name="Debuchy R."/>
            <person name="Gladieux P."/>
            <person name="Thoren M.H."/>
            <person name="Johannesson H."/>
        </authorList>
    </citation>
    <scope>NUCLEOTIDE SEQUENCE</scope>
    <source>
        <strain evidence="1">CBS 990.96</strain>
    </source>
</reference>
<gene>
    <name evidence="1" type="ORF">QBC38DRAFT_458391</name>
</gene>
<sequence>MSKRPEKRPRTESESVDETEIKLPLKDGTQIDWAIEKITENERHVLLKYASLNDSKLKSLLLKMGEEHHEREKTQVDEARKVLRSDNYEREVSEWKKSEILHNTWSRISDLLGIIVGELEANTCNTSKYHAWNAVCSIIWEATIQTKGEIGQHYRYGVGCHEFGGRLCEISAEFSVDELKDLLQEPPREHGATLLGKWDWVYKDAPQGVDDYGPSCISLETGVFHFQDVLASWWESWTSPPTNHYYSDENIDYTIKNFKGAGPSPTFGPKREKLKAEMAAKKEGSA</sequence>
<comment type="caution">
    <text evidence="1">The sequence shown here is derived from an EMBL/GenBank/DDBJ whole genome shotgun (WGS) entry which is preliminary data.</text>
</comment>
<dbReference type="Proteomes" id="UP001301958">
    <property type="component" value="Unassembled WGS sequence"/>
</dbReference>
<accession>A0AAN7BJF9</accession>
<reference evidence="1" key="1">
    <citation type="journal article" date="2023" name="Mol. Phylogenet. Evol.">
        <title>Genome-scale phylogeny and comparative genomics of the fungal order Sordariales.</title>
        <authorList>
            <person name="Hensen N."/>
            <person name="Bonometti L."/>
            <person name="Westerberg I."/>
            <person name="Brannstrom I.O."/>
            <person name="Guillou S."/>
            <person name="Cros-Aarteil S."/>
            <person name="Calhoun S."/>
            <person name="Haridas S."/>
            <person name="Kuo A."/>
            <person name="Mondo S."/>
            <person name="Pangilinan J."/>
            <person name="Riley R."/>
            <person name="LaButti K."/>
            <person name="Andreopoulos B."/>
            <person name="Lipzen A."/>
            <person name="Chen C."/>
            <person name="Yan M."/>
            <person name="Daum C."/>
            <person name="Ng V."/>
            <person name="Clum A."/>
            <person name="Steindorff A."/>
            <person name="Ohm R.A."/>
            <person name="Martin F."/>
            <person name="Silar P."/>
            <person name="Natvig D.O."/>
            <person name="Lalanne C."/>
            <person name="Gautier V."/>
            <person name="Ament-Velasquez S.L."/>
            <person name="Kruys A."/>
            <person name="Hutchinson M.I."/>
            <person name="Powell A.J."/>
            <person name="Barry K."/>
            <person name="Miller A.N."/>
            <person name="Grigoriev I.V."/>
            <person name="Debuchy R."/>
            <person name="Gladieux P."/>
            <person name="Hiltunen Thoren M."/>
            <person name="Johannesson H."/>
        </authorList>
    </citation>
    <scope>NUCLEOTIDE SEQUENCE</scope>
    <source>
        <strain evidence="1">CBS 990.96</strain>
    </source>
</reference>
<dbReference type="AlphaFoldDB" id="A0AAN7BJF9"/>
<proteinExistence type="predicted"/>
<protein>
    <submittedName>
        <fullName evidence="1">Uncharacterized protein</fullName>
    </submittedName>
</protein>
<name>A0AAN7BJF9_9PEZI</name>
<evidence type="ECO:0000313" key="2">
    <source>
        <dbReference type="Proteomes" id="UP001301958"/>
    </source>
</evidence>
<dbReference type="EMBL" id="MU865395">
    <property type="protein sequence ID" value="KAK4224369.1"/>
    <property type="molecule type" value="Genomic_DNA"/>
</dbReference>